<evidence type="ECO:0000256" key="4">
    <source>
        <dbReference type="SAM" id="SignalP"/>
    </source>
</evidence>
<gene>
    <name evidence="6" type="ORF">CVLEPA_LOCUS2718</name>
</gene>
<proteinExistence type="predicted"/>
<dbReference type="Pfam" id="PF00087">
    <property type="entry name" value="Toxin_TOLIP"/>
    <property type="match status" value="1"/>
</dbReference>
<dbReference type="InterPro" id="IPR036024">
    <property type="entry name" value="Somatomedin_B-like_dom_sf"/>
</dbReference>
<dbReference type="Pfam" id="PF01033">
    <property type="entry name" value="Somatomedin_B"/>
    <property type="match status" value="1"/>
</dbReference>
<feature type="region of interest" description="Disordered" evidence="3">
    <location>
        <begin position="383"/>
        <end position="408"/>
    </location>
</feature>
<keyword evidence="7" id="KW-1185">Reference proteome</keyword>
<evidence type="ECO:0000259" key="5">
    <source>
        <dbReference type="PROSITE" id="PS50958"/>
    </source>
</evidence>
<reference evidence="6 7" key="1">
    <citation type="submission" date="2024-02" db="EMBL/GenBank/DDBJ databases">
        <authorList>
            <person name="Daric V."/>
            <person name="Darras S."/>
        </authorList>
    </citation>
    <scope>NUCLEOTIDE SEQUENCE [LARGE SCALE GENOMIC DNA]</scope>
</reference>
<feature type="compositionally biased region" description="Polar residues" evidence="3">
    <location>
        <begin position="392"/>
        <end position="404"/>
    </location>
</feature>
<dbReference type="SUPFAM" id="SSF57302">
    <property type="entry name" value="Snake toxin-like"/>
    <property type="match status" value="2"/>
</dbReference>
<comment type="caution">
    <text evidence="6">The sequence shown here is derived from an EMBL/GenBank/DDBJ whole genome shotgun (WGS) entry which is preliminary data.</text>
</comment>
<dbReference type="Proteomes" id="UP001642483">
    <property type="component" value="Unassembled WGS sequence"/>
</dbReference>
<dbReference type="Gene3D" id="4.10.410.20">
    <property type="match status" value="2"/>
</dbReference>
<dbReference type="PANTHER" id="PTHR10036:SF3">
    <property type="entry name" value="PROTEIN SLEEPLESS-RELATED"/>
    <property type="match status" value="1"/>
</dbReference>
<keyword evidence="1 4" id="KW-0732">Signal</keyword>
<sequence length="472" mass="53577">MVEMKIKTVCFIILFLTWLERSLGNLTCVVCNEAESNHECNLQGQVQICTEENASCFTEVRKHGGVYSIKKGCMQGRSCQVQMRQNKSPILRSKRFLRCNDGSDNSVCHQCCNHDWCNLAESPDQRAKNRSCLQFFPICRATWFYARNGFLPESGAFLSCNCDNICTASNDCCYDYHEVCVGVLPRDLRHLDEYGGASGGEYDKVIPRGGGIPLLRCFVCDETESNEECNENGRIEECLPNQKSCVTEIRFRNGRKMISKRCEQKPACQSLQQSAPTCGEGSVCFSCCDLNYCNLFERPHQRNFSASCLTAFPGYPQCKRSSFSDCMNLALNERCARDRCNCDKDCKLFDDCCDDYDAVCSSGESSNLLWIFEEILRNRNTNLIPSEGAPGRSQSTRSGNSPSHSILEDFPTRLEASPLLIEEMKRERAERVAELLQARRRTGLQEEMTFYDVTNVSNDFKSNQHKQRHSFT</sequence>
<organism evidence="6 7">
    <name type="scientific">Clavelina lepadiformis</name>
    <name type="common">Light-bulb sea squirt</name>
    <name type="synonym">Ascidia lepadiformis</name>
    <dbReference type="NCBI Taxonomy" id="159417"/>
    <lineage>
        <taxon>Eukaryota</taxon>
        <taxon>Metazoa</taxon>
        <taxon>Chordata</taxon>
        <taxon>Tunicata</taxon>
        <taxon>Ascidiacea</taxon>
        <taxon>Aplousobranchia</taxon>
        <taxon>Clavelinidae</taxon>
        <taxon>Clavelina</taxon>
    </lineage>
</organism>
<evidence type="ECO:0000313" key="7">
    <source>
        <dbReference type="Proteomes" id="UP001642483"/>
    </source>
</evidence>
<evidence type="ECO:0000313" key="6">
    <source>
        <dbReference type="EMBL" id="CAK8672920.1"/>
    </source>
</evidence>
<feature type="chain" id="PRO_5045946265" description="SMB domain-containing protein" evidence="4">
    <location>
        <begin position="25"/>
        <end position="472"/>
    </location>
</feature>
<dbReference type="Gene3D" id="2.10.60.10">
    <property type="entry name" value="CD59"/>
    <property type="match status" value="1"/>
</dbReference>
<dbReference type="InterPro" id="IPR001212">
    <property type="entry name" value="Somatomedin_B_dom"/>
</dbReference>
<feature type="signal peptide" evidence="4">
    <location>
        <begin position="1"/>
        <end position="24"/>
    </location>
</feature>
<evidence type="ECO:0000256" key="2">
    <source>
        <dbReference type="ARBA" id="ARBA00023157"/>
    </source>
</evidence>
<dbReference type="PROSITE" id="PS00524">
    <property type="entry name" value="SMB_1"/>
    <property type="match status" value="2"/>
</dbReference>
<dbReference type="SUPFAM" id="SSF90188">
    <property type="entry name" value="Somatomedin B domain"/>
    <property type="match status" value="2"/>
</dbReference>
<dbReference type="PROSITE" id="PS50958">
    <property type="entry name" value="SMB_2"/>
    <property type="match status" value="2"/>
</dbReference>
<evidence type="ECO:0000256" key="3">
    <source>
        <dbReference type="SAM" id="MobiDB-lite"/>
    </source>
</evidence>
<protein>
    <recommendedName>
        <fullName evidence="5">SMB domain-containing protein</fullName>
    </recommendedName>
</protein>
<dbReference type="PANTHER" id="PTHR10036">
    <property type="entry name" value="CD59 GLYCOPROTEIN"/>
    <property type="match status" value="1"/>
</dbReference>
<dbReference type="InterPro" id="IPR035076">
    <property type="entry name" value="Toxin/TOLIP"/>
</dbReference>
<feature type="domain" description="SMB" evidence="5">
    <location>
        <begin position="128"/>
        <end position="184"/>
    </location>
</feature>
<evidence type="ECO:0000256" key="1">
    <source>
        <dbReference type="ARBA" id="ARBA00022729"/>
    </source>
</evidence>
<accession>A0ABP0EZM9</accession>
<dbReference type="CDD" id="cd23539">
    <property type="entry name" value="TFP_LU_ECD_CinHb4_like"/>
    <property type="match status" value="2"/>
</dbReference>
<keyword evidence="2" id="KW-1015">Disulfide bond</keyword>
<name>A0ABP0EZM9_CLALP</name>
<feature type="domain" description="SMB" evidence="5">
    <location>
        <begin position="314"/>
        <end position="366"/>
    </location>
</feature>
<dbReference type="EMBL" id="CAWYQH010000002">
    <property type="protein sequence ID" value="CAK8672920.1"/>
    <property type="molecule type" value="Genomic_DNA"/>
</dbReference>
<dbReference type="InterPro" id="IPR045860">
    <property type="entry name" value="Snake_toxin-like_sf"/>
</dbReference>